<dbReference type="OrthoDB" id="9808360at2"/>
<dbReference type="SUPFAM" id="SSF46785">
    <property type="entry name" value="Winged helix' DNA-binding domain"/>
    <property type="match status" value="1"/>
</dbReference>
<accession>A0A0M4TXH4</accession>
<dbReference type="KEGG" id="npz:ACX27_25000"/>
<dbReference type="PROSITE" id="PS51197">
    <property type="entry name" value="HTH_RRF2_2"/>
    <property type="match status" value="1"/>
</dbReference>
<dbReference type="Gene3D" id="1.10.10.10">
    <property type="entry name" value="Winged helix-like DNA-binding domain superfamily/Winged helix DNA-binding domain"/>
    <property type="match status" value="1"/>
</dbReference>
<name>A0A0M4TXH4_9NOSO</name>
<gene>
    <name evidence="1" type="ORF">ACX27_25000</name>
</gene>
<dbReference type="InterPro" id="IPR000944">
    <property type="entry name" value="Tscrpt_reg_Rrf2"/>
</dbReference>
<dbReference type="AlphaFoldDB" id="A0A0M4TXH4"/>
<dbReference type="NCBIfam" id="TIGR00738">
    <property type="entry name" value="rrf2_super"/>
    <property type="match status" value="1"/>
</dbReference>
<dbReference type="GO" id="GO:0005829">
    <property type="term" value="C:cytosol"/>
    <property type="evidence" value="ECO:0007669"/>
    <property type="project" value="TreeGrafter"/>
</dbReference>
<reference evidence="1 2" key="2">
    <citation type="journal article" date="2016" name="Genome Announc.">
        <title>Draft Genome Sequence of the N2-Fixing Cyanobacterium Nostoc piscinale CENA21, Isolated from the Brazilian Amazon Floodplain.</title>
        <authorList>
            <person name="Leao T."/>
            <person name="Guimaraes P.I."/>
            <person name="de Melo A.G."/>
            <person name="Ramos R.T."/>
            <person name="Leao P.N."/>
            <person name="Silva A."/>
            <person name="Fiore M.F."/>
            <person name="Schneider M.P."/>
        </authorList>
    </citation>
    <scope>NUCLEOTIDE SEQUENCE [LARGE SCALE GENOMIC DNA]</scope>
    <source>
        <strain evidence="1 2">CENA21</strain>
    </source>
</reference>
<dbReference type="InterPro" id="IPR036388">
    <property type="entry name" value="WH-like_DNA-bd_sf"/>
</dbReference>
<sequence length="147" mass="16623">MKLTTKGHYSVKALLDLSLQPDYGPVSVRAIAQRQDIPAPYLEKLLIEMRRSGLVKSIRGSIGGYQLAREPKEISIGQILEAVGETITHIPDRHPTPIQAEDWVTYTLWQRLNQKLKEALYSITLADLYYDARSWQASLGEEANFVV</sequence>
<dbReference type="PANTHER" id="PTHR33221">
    <property type="entry name" value="WINGED HELIX-TURN-HELIX TRANSCRIPTIONAL REGULATOR, RRF2 FAMILY"/>
    <property type="match status" value="1"/>
</dbReference>
<dbReference type="PATRIC" id="fig|224013.5.peg.6002"/>
<dbReference type="EMBL" id="CP012036">
    <property type="protein sequence ID" value="ALF55344.1"/>
    <property type="molecule type" value="Genomic_DNA"/>
</dbReference>
<evidence type="ECO:0000313" key="2">
    <source>
        <dbReference type="Proteomes" id="UP000062645"/>
    </source>
</evidence>
<dbReference type="GO" id="GO:0003700">
    <property type="term" value="F:DNA-binding transcription factor activity"/>
    <property type="evidence" value="ECO:0007669"/>
    <property type="project" value="TreeGrafter"/>
</dbReference>
<dbReference type="InterPro" id="IPR036390">
    <property type="entry name" value="WH_DNA-bd_sf"/>
</dbReference>
<dbReference type="Pfam" id="PF02082">
    <property type="entry name" value="Rrf2"/>
    <property type="match status" value="1"/>
</dbReference>
<dbReference type="STRING" id="224013.ACX27_25000"/>
<organism evidence="1 2">
    <name type="scientific">Nostoc piscinale CENA21</name>
    <dbReference type="NCBI Taxonomy" id="224013"/>
    <lineage>
        <taxon>Bacteria</taxon>
        <taxon>Bacillati</taxon>
        <taxon>Cyanobacteriota</taxon>
        <taxon>Cyanophyceae</taxon>
        <taxon>Nostocales</taxon>
        <taxon>Nostocaceae</taxon>
        <taxon>Nostoc</taxon>
    </lineage>
</organism>
<dbReference type="Proteomes" id="UP000062645">
    <property type="component" value="Chromosome"/>
</dbReference>
<reference evidence="2" key="1">
    <citation type="submission" date="2015-07" db="EMBL/GenBank/DDBJ databases">
        <title>Genome Of Nitrogen-Fixing Cyanobacterium Nostoc piscinale CENA21 From Solimoes/Amazon River Floodplain Sediments And Comparative Genomics To Uncover Biosynthetic Natural Products Potential.</title>
        <authorList>
            <person name="Leao T.F."/>
            <person name="Leao P.N."/>
            <person name="Guimaraes P.I."/>
            <person name="de Melo A.G.C."/>
            <person name="Ramos R.T.J."/>
            <person name="Silva A."/>
            <person name="Fiore M.F."/>
            <person name="Schneider M.P.C."/>
        </authorList>
    </citation>
    <scope>NUCLEOTIDE SEQUENCE [LARGE SCALE GENOMIC DNA]</scope>
    <source>
        <strain evidence="2">CENA21</strain>
    </source>
</reference>
<dbReference type="PANTHER" id="PTHR33221:SF16">
    <property type="entry name" value="HTH-TYPE TRANSCRIPTIONAL REGULATOR SLR0846-RELATED"/>
    <property type="match status" value="1"/>
</dbReference>
<protein>
    <submittedName>
        <fullName evidence="1">Transcriptional regulator</fullName>
    </submittedName>
</protein>
<evidence type="ECO:0000313" key="1">
    <source>
        <dbReference type="EMBL" id="ALF55344.1"/>
    </source>
</evidence>
<dbReference type="RefSeq" id="WP_062296412.1">
    <property type="nucleotide sequence ID" value="NZ_CP012036.1"/>
</dbReference>
<proteinExistence type="predicted"/>
<keyword evidence="2" id="KW-1185">Reference proteome</keyword>